<accession>A0A1I3S8N4</accession>
<dbReference type="EMBL" id="FORM01000009">
    <property type="protein sequence ID" value="SFJ54750.1"/>
    <property type="molecule type" value="Genomic_DNA"/>
</dbReference>
<reference evidence="2" key="1">
    <citation type="submission" date="2016-10" db="EMBL/GenBank/DDBJ databases">
        <authorList>
            <person name="Varghese N."/>
            <person name="Submissions S."/>
        </authorList>
    </citation>
    <scope>NUCLEOTIDE SEQUENCE [LARGE SCALE GENOMIC DNA]</scope>
    <source>
        <strain evidence="2">DSM 28881</strain>
    </source>
</reference>
<proteinExistence type="predicted"/>
<dbReference type="AlphaFoldDB" id="A0A1I3S8N4"/>
<organism evidence="1 2">
    <name type="scientific">Olleya namhaensis</name>
    <dbReference type="NCBI Taxonomy" id="1144750"/>
    <lineage>
        <taxon>Bacteria</taxon>
        <taxon>Pseudomonadati</taxon>
        <taxon>Bacteroidota</taxon>
        <taxon>Flavobacteriia</taxon>
        <taxon>Flavobacteriales</taxon>
        <taxon>Flavobacteriaceae</taxon>
    </lineage>
</organism>
<sequence>MKYLKNRRFTVVLFFTVLLIALSFNSCDEFIKSKSQQNKETEQTQQTIATNKNEAKLLLMLSKDNQDVIHLSKKLQHVVTKDSAVALIKKIEETHIEIAEAFNTVATNKLISIPNYSEISPSNIVLDSSQENKIKALQKLKAIIDNQLFLLDKLSKTTNSKTFKKLIVKADSKINDSLTRTKNIINTLNTNS</sequence>
<protein>
    <recommendedName>
        <fullName evidence="3">DUF4142 domain-containing protein</fullName>
    </recommendedName>
</protein>
<evidence type="ECO:0000313" key="1">
    <source>
        <dbReference type="EMBL" id="SFJ54750.1"/>
    </source>
</evidence>
<evidence type="ECO:0000313" key="2">
    <source>
        <dbReference type="Proteomes" id="UP000199559"/>
    </source>
</evidence>
<dbReference type="RefSeq" id="WP_090841762.1">
    <property type="nucleotide sequence ID" value="NZ_CANLBQ010000002.1"/>
</dbReference>
<name>A0A1I3S8N4_9FLAO</name>
<evidence type="ECO:0008006" key="3">
    <source>
        <dbReference type="Google" id="ProtNLM"/>
    </source>
</evidence>
<dbReference type="STRING" id="1144750.SAMN05443431_10978"/>
<gene>
    <name evidence="1" type="ORF">SAMN05443431_10978</name>
</gene>
<dbReference type="Proteomes" id="UP000199559">
    <property type="component" value="Unassembled WGS sequence"/>
</dbReference>
<keyword evidence="2" id="KW-1185">Reference proteome</keyword>